<accession>A0A9P9A6Q3</accession>
<comment type="caution">
    <text evidence="2">The sequence shown here is derived from an EMBL/GenBank/DDBJ whole genome shotgun (WGS) entry which is preliminary data.</text>
</comment>
<evidence type="ECO:0000313" key="2">
    <source>
        <dbReference type="EMBL" id="KAH6682329.1"/>
    </source>
</evidence>
<evidence type="ECO:0000313" key="3">
    <source>
        <dbReference type="Proteomes" id="UP000770015"/>
    </source>
</evidence>
<dbReference type="SUPFAM" id="SSF54695">
    <property type="entry name" value="POZ domain"/>
    <property type="match status" value="1"/>
</dbReference>
<gene>
    <name evidence="2" type="ORF">F5X68DRAFT_25175</name>
</gene>
<dbReference type="Gene3D" id="3.30.710.10">
    <property type="entry name" value="Potassium Channel Kv1.1, Chain A"/>
    <property type="match status" value="1"/>
</dbReference>
<name>A0A9P9A6Q3_9PEZI</name>
<feature type="region of interest" description="Disordered" evidence="1">
    <location>
        <begin position="1"/>
        <end position="22"/>
    </location>
</feature>
<evidence type="ECO:0008006" key="4">
    <source>
        <dbReference type="Google" id="ProtNLM"/>
    </source>
</evidence>
<dbReference type="OrthoDB" id="5275938at2759"/>
<proteinExistence type="predicted"/>
<organism evidence="2 3">
    <name type="scientific">Plectosphaerella plurivora</name>
    <dbReference type="NCBI Taxonomy" id="936078"/>
    <lineage>
        <taxon>Eukaryota</taxon>
        <taxon>Fungi</taxon>
        <taxon>Dikarya</taxon>
        <taxon>Ascomycota</taxon>
        <taxon>Pezizomycotina</taxon>
        <taxon>Sordariomycetes</taxon>
        <taxon>Hypocreomycetidae</taxon>
        <taxon>Glomerellales</taxon>
        <taxon>Plectosphaerellaceae</taxon>
        <taxon>Plectosphaerella</taxon>
    </lineage>
</organism>
<reference evidence="2" key="1">
    <citation type="journal article" date="2021" name="Nat. Commun.">
        <title>Genetic determinants of endophytism in the Arabidopsis root mycobiome.</title>
        <authorList>
            <person name="Mesny F."/>
            <person name="Miyauchi S."/>
            <person name="Thiergart T."/>
            <person name="Pickel B."/>
            <person name="Atanasova L."/>
            <person name="Karlsson M."/>
            <person name="Huettel B."/>
            <person name="Barry K.W."/>
            <person name="Haridas S."/>
            <person name="Chen C."/>
            <person name="Bauer D."/>
            <person name="Andreopoulos W."/>
            <person name="Pangilinan J."/>
            <person name="LaButti K."/>
            <person name="Riley R."/>
            <person name="Lipzen A."/>
            <person name="Clum A."/>
            <person name="Drula E."/>
            <person name="Henrissat B."/>
            <person name="Kohler A."/>
            <person name="Grigoriev I.V."/>
            <person name="Martin F.M."/>
            <person name="Hacquard S."/>
        </authorList>
    </citation>
    <scope>NUCLEOTIDE SEQUENCE</scope>
    <source>
        <strain evidence="2">MPI-SDFR-AT-0117</strain>
    </source>
</reference>
<keyword evidence="3" id="KW-1185">Reference proteome</keyword>
<sequence length="309" mass="34346">MAPSSAKTAKMASASPTATTPTEVHVTSIPDVCLAFSSGHKIFANVAVLRNASPVFRAMPGPYFQEGQSIINNPTKVQDISLPEDNPQAMLTVARLLHHHCRDVELDGQLEAESIFNMAVLADKYDVCHVVKSSFPTFVSLDKITPTDMWYLLSAAHIVGHRDIFKKVSAKLVLEHSKPYMGLLKLKKTCRESDLWLVTLLEARRAWLKCKISTDIIYNYDEIKSHLERLSPEGDMISNAARIGYRNSLETTLETLQDAIDAQPPLKLTVNIEDSMKELKDKIAEGICFDCVGTTEMNSEHSGKKKKTT</sequence>
<dbReference type="InterPro" id="IPR011333">
    <property type="entry name" value="SKP1/BTB/POZ_sf"/>
</dbReference>
<dbReference type="AlphaFoldDB" id="A0A9P9A6Q3"/>
<dbReference type="EMBL" id="JAGSXJ010000018">
    <property type="protein sequence ID" value="KAH6682329.1"/>
    <property type="molecule type" value="Genomic_DNA"/>
</dbReference>
<evidence type="ECO:0000256" key="1">
    <source>
        <dbReference type="SAM" id="MobiDB-lite"/>
    </source>
</evidence>
<protein>
    <recommendedName>
        <fullName evidence="4">BTB domain-containing protein</fullName>
    </recommendedName>
</protein>
<dbReference type="Proteomes" id="UP000770015">
    <property type="component" value="Unassembled WGS sequence"/>
</dbReference>